<evidence type="ECO:0000313" key="7">
    <source>
        <dbReference type="Proteomes" id="UP000032141"/>
    </source>
</evidence>
<reference evidence="6 7" key="1">
    <citation type="journal article" date="2014" name="Genome Biol.">
        <title>Transcriptome and methylome profiling reveals relics of genome dominance in the mesopolyploid Brassica oleracea.</title>
        <authorList>
            <person name="Parkin I.A."/>
            <person name="Koh C."/>
            <person name="Tang H."/>
            <person name="Robinson S.J."/>
            <person name="Kagale S."/>
            <person name="Clarke W.E."/>
            <person name="Town C.D."/>
            <person name="Nixon J."/>
            <person name="Krishnakumar V."/>
            <person name="Bidwell S.L."/>
            <person name="Denoeud F."/>
            <person name="Belcram H."/>
            <person name="Links M.G."/>
            <person name="Just J."/>
            <person name="Clarke C."/>
            <person name="Bender T."/>
            <person name="Huebert T."/>
            <person name="Mason A.S."/>
            <person name="Pires J.C."/>
            <person name="Barker G."/>
            <person name="Moore J."/>
            <person name="Walley P.G."/>
            <person name="Manoli S."/>
            <person name="Batley J."/>
            <person name="Edwards D."/>
            <person name="Nelson M.N."/>
            <person name="Wang X."/>
            <person name="Paterson A.H."/>
            <person name="King G."/>
            <person name="Bancroft I."/>
            <person name="Chalhoub B."/>
            <person name="Sharpe A.G."/>
        </authorList>
    </citation>
    <scope>NUCLEOTIDE SEQUENCE</scope>
    <source>
        <strain evidence="6 7">cv. TO1000</strain>
    </source>
</reference>
<name>A0A0D3D7T4_BRAOL</name>
<proteinExistence type="predicted"/>
<dbReference type="Gramene" id="Bo7g061520.1">
    <property type="protein sequence ID" value="Bo7g061520.1"/>
    <property type="gene ID" value="Bo7g061520"/>
</dbReference>
<dbReference type="Proteomes" id="UP000032141">
    <property type="component" value="Chromosome C7"/>
</dbReference>
<dbReference type="GO" id="GO:0008270">
    <property type="term" value="F:zinc ion binding"/>
    <property type="evidence" value="ECO:0007669"/>
    <property type="project" value="UniProtKB-KW"/>
</dbReference>
<evidence type="ECO:0000313" key="6">
    <source>
        <dbReference type="EnsemblPlants" id="Bo7g061520.1"/>
    </source>
</evidence>
<dbReference type="EnsemblPlants" id="Bo7g061520.1">
    <property type="protein sequence ID" value="Bo7g061520.1"/>
    <property type="gene ID" value="Bo7g061520"/>
</dbReference>
<dbReference type="InterPro" id="IPR001005">
    <property type="entry name" value="SANT/Myb"/>
</dbReference>
<keyword evidence="1" id="KW-0479">Metal-binding</keyword>
<feature type="region of interest" description="Disordered" evidence="4">
    <location>
        <begin position="338"/>
        <end position="390"/>
    </location>
</feature>
<dbReference type="PROSITE" id="PS50090">
    <property type="entry name" value="MYB_LIKE"/>
    <property type="match status" value="1"/>
</dbReference>
<protein>
    <recommendedName>
        <fullName evidence="5">Myb-like domain-containing protein</fullName>
    </recommendedName>
</protein>
<dbReference type="InterPro" id="IPR010666">
    <property type="entry name" value="Znf_GRF"/>
</dbReference>
<keyword evidence="7" id="KW-1185">Reference proteome</keyword>
<dbReference type="AlphaFoldDB" id="A0A0D3D7T4"/>
<sequence>MGQDYSYSQPSSSSDSIDITSLLHAEAELYADEGQSSYNNPEPVQYPPQQEADDGIPTICYCGGEPVVATSSTHKDPSRRYFTCENVDDGDCNIWKWWDVAVMEEMSDLHRQLRLLKDQGNASEQKLMLLEKSVFELSNQKSGVKLVRVSSSRCCLLVLIGFVFLFLRERHNHSLTVDNTTGFVNLLYSQSPIEIDSPELVVESGSKERRKWSLKEDQILIGAWLNTSKDSVVSNEQKAGVFWKRIVQYYNASPYLAGTIPRDLGQCKQRWARINEQVCKFVGCYDAALRAQRSGQNDDDVMRAAQEYFFNDHSVKFSMEHAWRELRHDQKWCSTYVTKDGGSQKRKPVQAEVDRQAEVGEPEERPVGVKAAKGVTKKKKSGREEELSQL</sequence>
<feature type="compositionally biased region" description="Basic and acidic residues" evidence="4">
    <location>
        <begin position="352"/>
        <end position="367"/>
    </location>
</feature>
<dbReference type="eggNOG" id="ENOG502RRIV">
    <property type="taxonomic scope" value="Eukaryota"/>
</dbReference>
<organism evidence="6 7">
    <name type="scientific">Brassica oleracea var. oleracea</name>
    <dbReference type="NCBI Taxonomy" id="109376"/>
    <lineage>
        <taxon>Eukaryota</taxon>
        <taxon>Viridiplantae</taxon>
        <taxon>Streptophyta</taxon>
        <taxon>Embryophyta</taxon>
        <taxon>Tracheophyta</taxon>
        <taxon>Spermatophyta</taxon>
        <taxon>Magnoliopsida</taxon>
        <taxon>eudicotyledons</taxon>
        <taxon>Gunneridae</taxon>
        <taxon>Pentapetalae</taxon>
        <taxon>rosids</taxon>
        <taxon>malvids</taxon>
        <taxon>Brassicales</taxon>
        <taxon>Brassicaceae</taxon>
        <taxon>Brassiceae</taxon>
        <taxon>Brassica</taxon>
    </lineage>
</organism>
<evidence type="ECO:0000256" key="4">
    <source>
        <dbReference type="SAM" id="MobiDB-lite"/>
    </source>
</evidence>
<keyword evidence="3" id="KW-0862">Zinc</keyword>
<evidence type="ECO:0000256" key="2">
    <source>
        <dbReference type="ARBA" id="ARBA00022771"/>
    </source>
</evidence>
<dbReference type="HOGENOM" id="CLU_012390_0_1_1"/>
<dbReference type="PANTHER" id="PTHR45023">
    <property type="match status" value="1"/>
</dbReference>
<reference evidence="6" key="2">
    <citation type="submission" date="2015-03" db="UniProtKB">
        <authorList>
            <consortium name="EnsemblPlants"/>
        </authorList>
    </citation>
    <scope>IDENTIFICATION</scope>
</reference>
<dbReference type="Pfam" id="PF06839">
    <property type="entry name" value="Zn_ribbon_GRF"/>
    <property type="match status" value="1"/>
</dbReference>
<feature type="domain" description="Myb-like" evidence="5">
    <location>
        <begin position="204"/>
        <end position="275"/>
    </location>
</feature>
<keyword evidence="2" id="KW-0863">Zinc-finger</keyword>
<feature type="region of interest" description="Disordered" evidence="4">
    <location>
        <begin position="31"/>
        <end position="50"/>
    </location>
</feature>
<evidence type="ECO:0000259" key="5">
    <source>
        <dbReference type="PROSITE" id="PS50090"/>
    </source>
</evidence>
<evidence type="ECO:0000256" key="3">
    <source>
        <dbReference type="ARBA" id="ARBA00022833"/>
    </source>
</evidence>
<dbReference type="PANTHER" id="PTHR45023:SF4">
    <property type="entry name" value="GLYCINE-RICH PROTEIN-RELATED"/>
    <property type="match status" value="1"/>
</dbReference>
<accession>A0A0D3D7T4</accession>
<evidence type="ECO:0000256" key="1">
    <source>
        <dbReference type="ARBA" id="ARBA00022723"/>
    </source>
</evidence>